<name>N8YAY2_9GAMM</name>
<protein>
    <recommendedName>
        <fullName evidence="3">Holin of 3TMs, for gene-transfer release</fullName>
    </recommendedName>
</protein>
<comment type="caution">
    <text evidence="1">The sequence shown here is derived from an EMBL/GenBank/DDBJ whole genome shotgun (WGS) entry which is preliminary data.</text>
</comment>
<evidence type="ECO:0000313" key="2">
    <source>
        <dbReference type="Proteomes" id="UP000013117"/>
    </source>
</evidence>
<evidence type="ECO:0000313" key="1">
    <source>
        <dbReference type="EMBL" id="ENV33937.1"/>
    </source>
</evidence>
<dbReference type="STRING" id="202952.GCA_000747725_01980"/>
<sequence>MKKSQHKIPASLMQTRIKQQVQDELIKIKDQQHDEFRRGYETASKDVTGLYKPKIDEQKQQLLDQAKRHQSRVEELKAAMQSAPAQILPMIQGEAMRLGFFVGNKGTSWKWFSNIAFALIVAVQAFYDALPPELITSLPDGTQSKITVALAILGFVGRYINQSKPKPLAPIEESK</sequence>
<dbReference type="Pfam" id="PF25612">
    <property type="entry name" value="DUF7940"/>
    <property type="match status" value="1"/>
</dbReference>
<dbReference type="RefSeq" id="WP_004862018.1">
    <property type="nucleotide sequence ID" value="NZ_ASYY01000058.1"/>
</dbReference>
<accession>N8YAY2</accession>
<proteinExistence type="predicted"/>
<dbReference type="eggNOG" id="ENOG502ZK01">
    <property type="taxonomic scope" value="Bacteria"/>
</dbReference>
<reference evidence="1 2" key="1">
    <citation type="submission" date="2013-02" db="EMBL/GenBank/DDBJ databases">
        <title>The Genome Sequence of Acinetobacter gerneri CIP 107464.</title>
        <authorList>
            <consortium name="The Broad Institute Genome Sequencing Platform"/>
            <consortium name="The Broad Institute Genome Sequencing Center for Infectious Disease"/>
            <person name="Cerqueira G."/>
            <person name="Feldgarden M."/>
            <person name="Courvalin P."/>
            <person name="Perichon B."/>
            <person name="Grillot-Courvalin C."/>
            <person name="Clermont D."/>
            <person name="Rocha E."/>
            <person name="Yoon E.-J."/>
            <person name="Nemec A."/>
            <person name="Walker B."/>
            <person name="Young S.K."/>
            <person name="Zeng Q."/>
            <person name="Gargeya S."/>
            <person name="Fitzgerald M."/>
            <person name="Haas B."/>
            <person name="Abouelleil A."/>
            <person name="Alvarado L."/>
            <person name="Arachchi H.M."/>
            <person name="Berlin A.M."/>
            <person name="Chapman S.B."/>
            <person name="Dewar J."/>
            <person name="Goldberg J."/>
            <person name="Griggs A."/>
            <person name="Gujja S."/>
            <person name="Hansen M."/>
            <person name="Howarth C."/>
            <person name="Imamovic A."/>
            <person name="Larimer J."/>
            <person name="McCowan C."/>
            <person name="Murphy C."/>
            <person name="Neiman D."/>
            <person name="Pearson M."/>
            <person name="Priest M."/>
            <person name="Roberts A."/>
            <person name="Saif S."/>
            <person name="Shea T."/>
            <person name="Sisk P."/>
            <person name="Sykes S."/>
            <person name="Wortman J."/>
            <person name="Nusbaum C."/>
            <person name="Birren B."/>
        </authorList>
    </citation>
    <scope>NUCLEOTIDE SEQUENCE [LARGE SCALE GENOMIC DNA]</scope>
    <source>
        <strain evidence="1 2">CIP 107464</strain>
    </source>
</reference>
<evidence type="ECO:0008006" key="3">
    <source>
        <dbReference type="Google" id="ProtNLM"/>
    </source>
</evidence>
<keyword evidence="2" id="KW-1185">Reference proteome</keyword>
<dbReference type="Proteomes" id="UP000013117">
    <property type="component" value="Unassembled WGS sequence"/>
</dbReference>
<organism evidence="1 2">
    <name type="scientific">Acinetobacter gerneri DSM 14967 = CIP 107464 = MTCC 9824</name>
    <dbReference type="NCBI Taxonomy" id="1120926"/>
    <lineage>
        <taxon>Bacteria</taxon>
        <taxon>Pseudomonadati</taxon>
        <taxon>Pseudomonadota</taxon>
        <taxon>Gammaproteobacteria</taxon>
        <taxon>Moraxellales</taxon>
        <taxon>Moraxellaceae</taxon>
        <taxon>Acinetobacter</taxon>
    </lineage>
</organism>
<dbReference type="HOGENOM" id="CLU_127479_0_0_6"/>
<gene>
    <name evidence="1" type="ORF">F960_01943</name>
</gene>
<dbReference type="AlphaFoldDB" id="N8YAY2"/>
<dbReference type="EMBL" id="APPN01000063">
    <property type="protein sequence ID" value="ENV33937.1"/>
    <property type="molecule type" value="Genomic_DNA"/>
</dbReference>
<dbReference type="PATRIC" id="fig|1120926.3.peg.1872"/>
<dbReference type="InterPro" id="IPR057700">
    <property type="entry name" value="DUF7940"/>
</dbReference>
<dbReference type="GeneID" id="84211980"/>